<reference evidence="9" key="1">
    <citation type="submission" date="2013-07" db="EMBL/GenBank/DDBJ databases">
        <title>The genome of Eucalyptus grandis.</title>
        <authorList>
            <person name="Schmutz J."/>
            <person name="Hayes R."/>
            <person name="Myburg A."/>
            <person name="Tuskan G."/>
            <person name="Grattapaglia D."/>
            <person name="Rokhsar D.S."/>
        </authorList>
    </citation>
    <scope>NUCLEOTIDE SEQUENCE</scope>
    <source>
        <tissue evidence="9">Leaf extractions</tissue>
    </source>
</reference>
<sequence length="224" mass="24761">MVTTLTQVMDTTTTNTTNRPSSAYSSVESTTTTLVFDSPQPSQNQENSRMTRRHYRGVRQRPWGKWAAEIRDPIKAARVWLGTFDTAEAAALAYDTAALRFKGTKAKLNFPERVQGNTSTSIPRNVYPPRNLSSLSGQSINAMPFNPSVTTTASSHEAYPDLIQYAQLLSSSDAEFPIITSTLLGQEHFGSPSSMSSSRQDEVARSSSYDFQDAEEYKPGDRSK</sequence>
<keyword evidence="3" id="KW-0238">DNA-binding</keyword>
<evidence type="ECO:0000256" key="3">
    <source>
        <dbReference type="ARBA" id="ARBA00023125"/>
    </source>
</evidence>
<dbReference type="PROSITE" id="PS51032">
    <property type="entry name" value="AP2_ERF"/>
    <property type="match status" value="1"/>
</dbReference>
<dbReference type="PANTHER" id="PTHR31190:SF489">
    <property type="entry name" value="ETHYLENE-RESPONSIVE TRANSCRIPTION FACTOR ERF113-RELATED"/>
    <property type="match status" value="1"/>
</dbReference>
<feature type="compositionally biased region" description="Polar residues" evidence="7">
    <location>
        <begin position="18"/>
        <end position="48"/>
    </location>
</feature>
<dbReference type="AlphaFoldDB" id="A0A059BDQ5"/>
<dbReference type="InterPro" id="IPR016177">
    <property type="entry name" value="DNA-bd_dom_sf"/>
</dbReference>
<evidence type="ECO:0000256" key="7">
    <source>
        <dbReference type="SAM" id="MobiDB-lite"/>
    </source>
</evidence>
<name>A0A059BDQ5_EUCGR</name>
<keyword evidence="4" id="KW-0804">Transcription</keyword>
<accession>A0A059BDQ5</accession>
<dbReference type="OrthoDB" id="1925932at2759"/>
<dbReference type="Pfam" id="PF00847">
    <property type="entry name" value="AP2"/>
    <property type="match status" value="1"/>
</dbReference>
<dbReference type="PANTHER" id="PTHR31190">
    <property type="entry name" value="DNA-BINDING DOMAIN"/>
    <property type="match status" value="1"/>
</dbReference>
<dbReference type="SMART" id="SM00380">
    <property type="entry name" value="AP2"/>
    <property type="match status" value="1"/>
</dbReference>
<dbReference type="FunFam" id="3.30.730.10:FF:000001">
    <property type="entry name" value="Ethylene-responsive transcription factor 2"/>
    <property type="match status" value="1"/>
</dbReference>
<evidence type="ECO:0000256" key="2">
    <source>
        <dbReference type="ARBA" id="ARBA00023015"/>
    </source>
</evidence>
<gene>
    <name evidence="9" type="ORF">EUGRSUZ_G01970</name>
</gene>
<dbReference type="InParanoid" id="A0A059BDQ5"/>
<dbReference type="InterPro" id="IPR036955">
    <property type="entry name" value="AP2/ERF_dom_sf"/>
</dbReference>
<dbReference type="InterPro" id="IPR044808">
    <property type="entry name" value="ERF_plant"/>
</dbReference>
<comment type="similarity">
    <text evidence="6">Belongs to the AP2/ERF transcription factor family. ERF subfamily.</text>
</comment>
<evidence type="ECO:0000259" key="8">
    <source>
        <dbReference type="PROSITE" id="PS51032"/>
    </source>
</evidence>
<feature type="region of interest" description="Disordered" evidence="7">
    <location>
        <begin position="187"/>
        <end position="224"/>
    </location>
</feature>
<feature type="domain" description="AP2/ERF" evidence="8">
    <location>
        <begin position="54"/>
        <end position="111"/>
    </location>
</feature>
<dbReference type="GO" id="GO:0005634">
    <property type="term" value="C:nucleus"/>
    <property type="evidence" value="ECO:0007669"/>
    <property type="project" value="UniProtKB-SubCell"/>
</dbReference>
<evidence type="ECO:0000256" key="6">
    <source>
        <dbReference type="ARBA" id="ARBA00024343"/>
    </source>
</evidence>
<feature type="compositionally biased region" description="Basic and acidic residues" evidence="7">
    <location>
        <begin position="215"/>
        <end position="224"/>
    </location>
</feature>
<feature type="region of interest" description="Disordered" evidence="7">
    <location>
        <begin position="1"/>
        <end position="56"/>
    </location>
</feature>
<protein>
    <recommendedName>
        <fullName evidence="8">AP2/ERF domain-containing protein</fullName>
    </recommendedName>
</protein>
<dbReference type="STRING" id="71139.A0A059BDQ5"/>
<keyword evidence="2" id="KW-0805">Transcription regulation</keyword>
<dbReference type="GO" id="GO:0003700">
    <property type="term" value="F:DNA-binding transcription factor activity"/>
    <property type="evidence" value="ECO:0007669"/>
    <property type="project" value="InterPro"/>
</dbReference>
<feature type="compositionally biased region" description="Low complexity" evidence="7">
    <location>
        <begin position="1"/>
        <end position="17"/>
    </location>
</feature>
<dbReference type="eggNOG" id="ENOG502RZR5">
    <property type="taxonomic scope" value="Eukaryota"/>
</dbReference>
<dbReference type="GO" id="GO:0009873">
    <property type="term" value="P:ethylene-activated signaling pathway"/>
    <property type="evidence" value="ECO:0007669"/>
    <property type="project" value="InterPro"/>
</dbReference>
<dbReference type="GO" id="GO:0003677">
    <property type="term" value="F:DNA binding"/>
    <property type="evidence" value="ECO:0007669"/>
    <property type="project" value="UniProtKB-KW"/>
</dbReference>
<dbReference type="EMBL" id="KK198759">
    <property type="protein sequence ID" value="KCW64342.1"/>
    <property type="molecule type" value="Genomic_DNA"/>
</dbReference>
<dbReference type="KEGG" id="egr:104453559"/>
<keyword evidence="5" id="KW-0539">Nucleus</keyword>
<evidence type="ECO:0000256" key="4">
    <source>
        <dbReference type="ARBA" id="ARBA00023163"/>
    </source>
</evidence>
<dbReference type="SUPFAM" id="SSF54171">
    <property type="entry name" value="DNA-binding domain"/>
    <property type="match status" value="1"/>
</dbReference>
<organism evidence="9">
    <name type="scientific">Eucalyptus grandis</name>
    <name type="common">Flooded gum</name>
    <dbReference type="NCBI Taxonomy" id="71139"/>
    <lineage>
        <taxon>Eukaryota</taxon>
        <taxon>Viridiplantae</taxon>
        <taxon>Streptophyta</taxon>
        <taxon>Embryophyta</taxon>
        <taxon>Tracheophyta</taxon>
        <taxon>Spermatophyta</taxon>
        <taxon>Magnoliopsida</taxon>
        <taxon>eudicotyledons</taxon>
        <taxon>Gunneridae</taxon>
        <taxon>Pentapetalae</taxon>
        <taxon>rosids</taxon>
        <taxon>malvids</taxon>
        <taxon>Myrtales</taxon>
        <taxon>Myrtaceae</taxon>
        <taxon>Myrtoideae</taxon>
        <taxon>Eucalypteae</taxon>
        <taxon>Eucalyptus</taxon>
    </lineage>
</organism>
<dbReference type="PRINTS" id="PR00367">
    <property type="entry name" value="ETHRSPELEMNT"/>
</dbReference>
<dbReference type="Gene3D" id="3.30.730.10">
    <property type="entry name" value="AP2/ERF domain"/>
    <property type="match status" value="1"/>
</dbReference>
<dbReference type="Gramene" id="KCW64342">
    <property type="protein sequence ID" value="KCW64342"/>
    <property type="gene ID" value="EUGRSUZ_G01970"/>
</dbReference>
<evidence type="ECO:0000256" key="5">
    <source>
        <dbReference type="ARBA" id="ARBA00023242"/>
    </source>
</evidence>
<proteinExistence type="inferred from homology"/>
<dbReference type="CDD" id="cd00018">
    <property type="entry name" value="AP2"/>
    <property type="match status" value="1"/>
</dbReference>
<comment type="subcellular location">
    <subcellularLocation>
        <location evidence="1">Nucleus</location>
    </subcellularLocation>
</comment>
<dbReference type="InterPro" id="IPR001471">
    <property type="entry name" value="AP2/ERF_dom"/>
</dbReference>
<evidence type="ECO:0000256" key="1">
    <source>
        <dbReference type="ARBA" id="ARBA00004123"/>
    </source>
</evidence>
<dbReference type="OMA" id="STHEYEP"/>
<evidence type="ECO:0000313" key="9">
    <source>
        <dbReference type="EMBL" id="KCW64342.1"/>
    </source>
</evidence>